<evidence type="ECO:0000313" key="3">
    <source>
        <dbReference type="Proteomes" id="UP000067448"/>
    </source>
</evidence>
<dbReference type="EMBL" id="BCMM01000121">
    <property type="protein sequence ID" value="GAQ68282.1"/>
    <property type="molecule type" value="Genomic_DNA"/>
</dbReference>
<gene>
    <name evidence="2" type="ORF">SsS58_08741</name>
</gene>
<feature type="region of interest" description="Disordered" evidence="1">
    <location>
        <begin position="22"/>
        <end position="69"/>
    </location>
</feature>
<proteinExistence type="predicted"/>
<reference evidence="2 3" key="2">
    <citation type="journal article" date="2016" name="Genome Announc.">
        <title>Draft Genome Sequences of Streptomyces scabiei S58, Streptomyces turgidiscabies T45, and Streptomyces acidiscabies a10, the Pathogens of Potato Common Scab, Isolated in Japan.</title>
        <authorList>
            <person name="Tomihama T."/>
            <person name="Nishi Y."/>
            <person name="Sakai M."/>
            <person name="Ikenaga M."/>
            <person name="Okubo T."/>
            <person name="Ikeda S."/>
        </authorList>
    </citation>
    <scope>NUCLEOTIDE SEQUENCE [LARGE SCALE GENOMIC DNA]</scope>
    <source>
        <strain evidence="2 3">S58</strain>
    </source>
</reference>
<sequence>MTGVPLATRDLVVKEAANTDWVATGPSSEASRSTASVMMPEPVRSARRAAISLPSAEDGTSTAAGETAS</sequence>
<dbReference type="Proteomes" id="UP000067448">
    <property type="component" value="Unassembled WGS sequence"/>
</dbReference>
<reference evidence="3" key="3">
    <citation type="submission" date="2016-02" db="EMBL/GenBank/DDBJ databases">
        <title>Draft genome of pathogenic Streptomyces sp. in Japan.</title>
        <authorList>
            <person name="Tomihama T."/>
            <person name="Ikenaga M."/>
            <person name="Sakai M."/>
            <person name="Okubo T."/>
            <person name="Ikeda S."/>
        </authorList>
    </citation>
    <scope>NUCLEOTIDE SEQUENCE [LARGE SCALE GENOMIC DNA]</scope>
    <source>
        <strain evidence="3">S58</strain>
    </source>
</reference>
<evidence type="ECO:0000313" key="2">
    <source>
        <dbReference type="EMBL" id="GAQ68282.1"/>
    </source>
</evidence>
<dbReference type="AlphaFoldDB" id="A0A100JZ14"/>
<evidence type="ECO:0000256" key="1">
    <source>
        <dbReference type="SAM" id="MobiDB-lite"/>
    </source>
</evidence>
<reference evidence="3" key="1">
    <citation type="submission" date="2015-11" db="EMBL/GenBank/DDBJ databases">
        <authorList>
            <consortium name="Cross-ministerial Strategic Innovation Promotion Program (SIP) consortium"/>
            <person name="Tomihama T."/>
            <person name="Ikenaga M."/>
            <person name="Sakai M."/>
            <person name="Okubo T."/>
            <person name="Ikeda S."/>
        </authorList>
    </citation>
    <scope>NUCLEOTIDE SEQUENCE [LARGE SCALE GENOMIC DNA]</scope>
    <source>
        <strain evidence="3">S58</strain>
    </source>
</reference>
<protein>
    <submittedName>
        <fullName evidence="2">Uncharacterized protein</fullName>
    </submittedName>
</protein>
<feature type="compositionally biased region" description="Polar residues" evidence="1">
    <location>
        <begin position="58"/>
        <end position="69"/>
    </location>
</feature>
<name>A0A100JZ14_STRSC</name>
<feature type="compositionally biased region" description="Polar residues" evidence="1">
    <location>
        <begin position="25"/>
        <end position="36"/>
    </location>
</feature>
<comment type="caution">
    <text evidence="2">The sequence shown here is derived from an EMBL/GenBank/DDBJ whole genome shotgun (WGS) entry which is preliminary data.</text>
</comment>
<organism evidence="2 3">
    <name type="scientific">Streptomyces scabiei</name>
    <dbReference type="NCBI Taxonomy" id="1930"/>
    <lineage>
        <taxon>Bacteria</taxon>
        <taxon>Bacillati</taxon>
        <taxon>Actinomycetota</taxon>
        <taxon>Actinomycetes</taxon>
        <taxon>Kitasatosporales</taxon>
        <taxon>Streptomycetaceae</taxon>
        <taxon>Streptomyces</taxon>
    </lineage>
</organism>
<accession>A0A100JZ14</accession>